<dbReference type="GeneID" id="5302763"/>
<dbReference type="InterPro" id="IPR012341">
    <property type="entry name" value="6hp_glycosidase-like_sf"/>
</dbReference>
<reference evidence="3 4" key="1">
    <citation type="submission" date="2014-04" db="EMBL/GenBank/DDBJ databases">
        <authorList>
            <person name="Sears C."/>
            <person name="Carroll K."/>
            <person name="Sack B.R."/>
            <person name="Qadri F."/>
            <person name="Myers L.L."/>
            <person name="Chung G.-T."/>
            <person name="Escheverria P."/>
            <person name="Fraser C.M."/>
            <person name="Sadzewicz L."/>
            <person name="Shefchek K.A."/>
            <person name="Tallon L."/>
            <person name="Das S.P."/>
            <person name="Daugherty S."/>
            <person name="Mongodin E.F."/>
        </authorList>
    </citation>
    <scope>NUCLEOTIDE SEQUENCE [LARGE SCALE GENOMIC DNA]</scope>
    <source>
        <strain evidence="3 4">3975 RP4</strain>
    </source>
</reference>
<dbReference type="EMBL" id="JNHM01000143">
    <property type="protein sequence ID" value="KDS45497.1"/>
    <property type="molecule type" value="Genomic_DNA"/>
</dbReference>
<evidence type="ECO:0000256" key="1">
    <source>
        <dbReference type="ARBA" id="ARBA00022801"/>
    </source>
</evidence>
<dbReference type="InterPro" id="IPR052043">
    <property type="entry name" value="PolySaccharide_Degr_Enz"/>
</dbReference>
<dbReference type="Proteomes" id="UP000027661">
    <property type="component" value="Unassembled WGS sequence"/>
</dbReference>
<dbReference type="PATRIC" id="fig|1339352.3.peg.3663"/>
<proteinExistence type="predicted"/>
<dbReference type="GO" id="GO:0016787">
    <property type="term" value="F:hydrolase activity"/>
    <property type="evidence" value="ECO:0007669"/>
    <property type="project" value="UniProtKB-KW"/>
</dbReference>
<feature type="signal peptide" evidence="2">
    <location>
        <begin position="1"/>
        <end position="24"/>
    </location>
</feature>
<evidence type="ECO:0000313" key="4">
    <source>
        <dbReference type="Proteomes" id="UP000027661"/>
    </source>
</evidence>
<keyword evidence="2" id="KW-0732">Signal</keyword>
<evidence type="ECO:0000256" key="2">
    <source>
        <dbReference type="SAM" id="SignalP"/>
    </source>
</evidence>
<keyword evidence="1 3" id="KW-0378">Hydrolase</keyword>
<dbReference type="Gene3D" id="1.50.10.10">
    <property type="match status" value="1"/>
</dbReference>
<feature type="chain" id="PRO_5001666156" evidence="2">
    <location>
        <begin position="25"/>
        <end position="409"/>
    </location>
</feature>
<dbReference type="PANTHER" id="PTHR33886">
    <property type="entry name" value="UNSATURATED RHAMNOGALACTURONAN HYDROLASE (EUROFUNG)"/>
    <property type="match status" value="1"/>
</dbReference>
<gene>
    <name evidence="3" type="ORF">M099_3906</name>
</gene>
<comment type="caution">
    <text evidence="3">The sequence shown here is derived from an EMBL/GenBank/DDBJ whole genome shotgun (WGS) entry which is preliminary data.</text>
</comment>
<name>A0A069S7A4_PHOVU</name>
<dbReference type="InterPro" id="IPR010905">
    <property type="entry name" value="Glyco_hydro_88"/>
</dbReference>
<dbReference type="GO" id="GO:0005975">
    <property type="term" value="P:carbohydrate metabolic process"/>
    <property type="evidence" value="ECO:0007669"/>
    <property type="project" value="InterPro"/>
</dbReference>
<dbReference type="PANTHER" id="PTHR33886:SF8">
    <property type="entry name" value="UNSATURATED RHAMNOGALACTURONAN HYDROLASE (EUROFUNG)"/>
    <property type="match status" value="1"/>
</dbReference>
<sequence length="409" mass="47062">MKKNSICKIIVSGLLAAVPLIGMAQQVCGNKPWSVRMAESEMVRCPESWQLDFQTRLKWDYCHGLELQAMLDVYDAYGDKKFFDYAVAYADTMIHQDGSIETYKLEEYNIDRLNSGKMLFRIYEQTKDEKYKKALDLLRSQLDTHPRNADGGFWHKKIYENQMWLDGLYMGQPFYAEYAYRNNRVNDYADIINQFVTVARHNYDPKTDLYRHACDVSKREKWADKTTGWSQHCWGRAMGWYAMACVDVLDFIPEHEAGRESVIEILNKLAAQIKRTQDPATGVWYQVIDRSGDEGNYLESSCSTMFVYTLLKALRKGYICPSYMEVAKKGYEGLLTQFIEVDDKGVVSITKGCAVAGLGGKPVYRTGDYNYYITEKIRSNDAKAVGPFIMASLEWERLFQKNSCGTACE</sequence>
<protein>
    <submittedName>
        <fullName evidence="3">Glycosyl Hydrolase Family 88 family protein</fullName>
    </submittedName>
</protein>
<dbReference type="AlphaFoldDB" id="A0A069S7A4"/>
<dbReference type="Pfam" id="PF07470">
    <property type="entry name" value="Glyco_hydro_88"/>
    <property type="match status" value="1"/>
</dbReference>
<evidence type="ECO:0000313" key="3">
    <source>
        <dbReference type="EMBL" id="KDS45497.1"/>
    </source>
</evidence>
<dbReference type="SUPFAM" id="SSF48208">
    <property type="entry name" value="Six-hairpin glycosidases"/>
    <property type="match status" value="1"/>
</dbReference>
<organism evidence="3 4">
    <name type="scientific">Phocaeicola vulgatus str. 3975 RP4</name>
    <dbReference type="NCBI Taxonomy" id="1339352"/>
    <lineage>
        <taxon>Bacteria</taxon>
        <taxon>Pseudomonadati</taxon>
        <taxon>Bacteroidota</taxon>
        <taxon>Bacteroidia</taxon>
        <taxon>Bacteroidales</taxon>
        <taxon>Bacteroidaceae</taxon>
        <taxon>Phocaeicola</taxon>
    </lineage>
</organism>
<dbReference type="InterPro" id="IPR008928">
    <property type="entry name" value="6-hairpin_glycosidase_sf"/>
</dbReference>
<dbReference type="RefSeq" id="WP_008669625.1">
    <property type="nucleotide sequence ID" value="NZ_JNHM01000143.1"/>
</dbReference>
<accession>A0A069S7A4</accession>